<dbReference type="AlphaFoldDB" id="A0ABD6A2G1"/>
<dbReference type="Pfam" id="PF13378">
    <property type="entry name" value="MR_MLE_C"/>
    <property type="match status" value="1"/>
</dbReference>
<feature type="compositionally biased region" description="Basic and acidic residues" evidence="4">
    <location>
        <begin position="343"/>
        <end position="368"/>
    </location>
</feature>
<evidence type="ECO:0000256" key="1">
    <source>
        <dbReference type="ARBA" id="ARBA00001946"/>
    </source>
</evidence>
<name>A0ABD6A2G1_9EURY</name>
<evidence type="ECO:0000259" key="5">
    <source>
        <dbReference type="SMART" id="SM00922"/>
    </source>
</evidence>
<proteinExistence type="predicted"/>
<dbReference type="Pfam" id="PF02746">
    <property type="entry name" value="MR_MLE_N"/>
    <property type="match status" value="1"/>
</dbReference>
<dbReference type="InterPro" id="IPR029065">
    <property type="entry name" value="Enolase_C-like"/>
</dbReference>
<gene>
    <name evidence="6" type="ORF">ACFQKE_15745</name>
</gene>
<comment type="caution">
    <text evidence="6">The sequence shown here is derived from an EMBL/GenBank/DDBJ whole genome shotgun (WGS) entry which is preliminary data.</text>
</comment>
<evidence type="ECO:0000256" key="4">
    <source>
        <dbReference type="SAM" id="MobiDB-lite"/>
    </source>
</evidence>
<evidence type="ECO:0000313" key="6">
    <source>
        <dbReference type="EMBL" id="MFC7256739.1"/>
    </source>
</evidence>
<dbReference type="InterPro" id="IPR013342">
    <property type="entry name" value="Mandelate_racemase_C"/>
</dbReference>
<feature type="region of interest" description="Disordered" evidence="4">
    <location>
        <begin position="333"/>
        <end position="368"/>
    </location>
</feature>
<reference evidence="6 7" key="1">
    <citation type="journal article" date="2019" name="Int. J. Syst. Evol. Microbiol.">
        <title>The Global Catalogue of Microorganisms (GCM) 10K type strain sequencing project: providing services to taxonomists for standard genome sequencing and annotation.</title>
        <authorList>
            <consortium name="The Broad Institute Genomics Platform"/>
            <consortium name="The Broad Institute Genome Sequencing Center for Infectious Disease"/>
            <person name="Wu L."/>
            <person name="Ma J."/>
        </authorList>
    </citation>
    <scope>NUCLEOTIDE SEQUENCE [LARGE SCALE GENOMIC DNA]</scope>
    <source>
        <strain evidence="6 7">GX21</strain>
    </source>
</reference>
<dbReference type="RefSeq" id="WP_379706051.1">
    <property type="nucleotide sequence ID" value="NZ_JBHTAT010000001.1"/>
</dbReference>
<dbReference type="InterPro" id="IPR013341">
    <property type="entry name" value="Mandelate_racemase_N_dom"/>
</dbReference>
<dbReference type="SUPFAM" id="SSF54826">
    <property type="entry name" value="Enolase N-terminal domain-like"/>
    <property type="match status" value="1"/>
</dbReference>
<keyword evidence="3" id="KW-0460">Magnesium</keyword>
<dbReference type="CDD" id="cd03316">
    <property type="entry name" value="MR_like"/>
    <property type="match status" value="1"/>
</dbReference>
<dbReference type="SMART" id="SM00922">
    <property type="entry name" value="MR_MLE"/>
    <property type="match status" value="1"/>
</dbReference>
<feature type="domain" description="Mandelate racemase/muconate lactonizing enzyme C-terminal" evidence="5">
    <location>
        <begin position="146"/>
        <end position="244"/>
    </location>
</feature>
<organism evidence="6 7">
    <name type="scientific">Haloplanus litoreus</name>
    <dbReference type="NCBI Taxonomy" id="767515"/>
    <lineage>
        <taxon>Archaea</taxon>
        <taxon>Methanobacteriati</taxon>
        <taxon>Methanobacteriota</taxon>
        <taxon>Stenosarchaea group</taxon>
        <taxon>Halobacteria</taxon>
        <taxon>Halobacteriales</taxon>
        <taxon>Haloferacaceae</taxon>
        <taxon>Haloplanus</taxon>
    </lineage>
</organism>
<evidence type="ECO:0000256" key="3">
    <source>
        <dbReference type="ARBA" id="ARBA00022842"/>
    </source>
</evidence>
<keyword evidence="7" id="KW-1185">Reference proteome</keyword>
<comment type="cofactor">
    <cofactor evidence="1">
        <name>Mg(2+)</name>
        <dbReference type="ChEBI" id="CHEBI:18420"/>
    </cofactor>
</comment>
<dbReference type="GO" id="GO:0046872">
    <property type="term" value="F:metal ion binding"/>
    <property type="evidence" value="ECO:0007669"/>
    <property type="project" value="UniProtKB-KW"/>
</dbReference>
<dbReference type="Gene3D" id="3.20.20.120">
    <property type="entry name" value="Enolase-like C-terminal domain"/>
    <property type="match status" value="1"/>
</dbReference>
<dbReference type="GeneID" id="96955133"/>
<dbReference type="PANTHER" id="PTHR13794">
    <property type="entry name" value="ENOLASE SUPERFAMILY, MANDELATE RACEMASE"/>
    <property type="match status" value="1"/>
</dbReference>
<sequence length="368" mass="40901">MQITDVESLAVSIPLDSPVAFATREVEARDYALVYVRTDEGIEGLGYTLGYGGSHLIADAVTDILAPMIEGEDPRDTERLWREMYDGTVQIGRKGLLVKAISILDIALWDIRAKQAGQPLYKFLGGYTDSVPAYASGGYYRDGKGTEGLRTEMQRYVDRGHDIVKMKVGRIPPEEEVDRLRAVRETIGDDRTLLLDANGAWATEHEAIDALRRFDAFDPYFIEEPVMPDLIPLMGTINDGIEYAVATGELEFTRYGFRHLLEADAVDVIQADATVVGGVTEWLNVAKTAATFDVPVAPHYNWNLHTHLVAAVENGLWMEYFYADSAPTAFDDVVEDPLSPEDGTIRAPDRPGHGVSLDRSKLDDYRIR</sequence>
<dbReference type="SFLD" id="SFLDS00001">
    <property type="entry name" value="Enolase"/>
    <property type="match status" value="1"/>
</dbReference>
<dbReference type="InterPro" id="IPR036849">
    <property type="entry name" value="Enolase-like_C_sf"/>
</dbReference>
<dbReference type="PANTHER" id="PTHR13794:SF58">
    <property type="entry name" value="MITOCHONDRIAL ENOLASE SUPERFAMILY MEMBER 1"/>
    <property type="match status" value="1"/>
</dbReference>
<dbReference type="Gene3D" id="3.30.390.10">
    <property type="entry name" value="Enolase-like, N-terminal domain"/>
    <property type="match status" value="1"/>
</dbReference>
<keyword evidence="2" id="KW-0479">Metal-binding</keyword>
<dbReference type="Proteomes" id="UP001596434">
    <property type="component" value="Unassembled WGS sequence"/>
</dbReference>
<dbReference type="EMBL" id="JBHTAT010000001">
    <property type="protein sequence ID" value="MFC7256739.1"/>
    <property type="molecule type" value="Genomic_DNA"/>
</dbReference>
<dbReference type="InterPro" id="IPR046945">
    <property type="entry name" value="RHMD-like"/>
</dbReference>
<accession>A0ABD6A2G1</accession>
<dbReference type="InterPro" id="IPR029017">
    <property type="entry name" value="Enolase-like_N"/>
</dbReference>
<dbReference type="GO" id="GO:0016836">
    <property type="term" value="F:hydro-lyase activity"/>
    <property type="evidence" value="ECO:0007669"/>
    <property type="project" value="UniProtKB-ARBA"/>
</dbReference>
<dbReference type="SFLD" id="SFLDG00179">
    <property type="entry name" value="mandelate_racemase"/>
    <property type="match status" value="1"/>
</dbReference>
<evidence type="ECO:0000313" key="7">
    <source>
        <dbReference type="Proteomes" id="UP001596434"/>
    </source>
</evidence>
<evidence type="ECO:0000256" key="2">
    <source>
        <dbReference type="ARBA" id="ARBA00022723"/>
    </source>
</evidence>
<dbReference type="SUPFAM" id="SSF51604">
    <property type="entry name" value="Enolase C-terminal domain-like"/>
    <property type="match status" value="1"/>
</dbReference>
<protein>
    <submittedName>
        <fullName evidence="6">Mandelate racemase/muconate lactonizing enzyme family protein</fullName>
    </submittedName>
</protein>